<dbReference type="KEGG" id="lwi:UE46_02850"/>
<evidence type="ECO:0000313" key="3">
    <source>
        <dbReference type="Proteomes" id="UP000223060"/>
    </source>
</evidence>
<evidence type="ECO:0000313" key="2">
    <source>
        <dbReference type="EMBL" id="AQY50089.1"/>
    </source>
</evidence>
<dbReference type="EMBL" id="CP011102">
    <property type="protein sequence ID" value="AQY50089.1"/>
    <property type="molecule type" value="Genomic_DNA"/>
</dbReference>
<evidence type="ECO:0000256" key="1">
    <source>
        <dbReference type="SAM" id="MobiDB-lite"/>
    </source>
</evidence>
<organism evidence="2 3">
    <name type="scientific">Listeria weihenstephanensis</name>
    <dbReference type="NCBI Taxonomy" id="1006155"/>
    <lineage>
        <taxon>Bacteria</taxon>
        <taxon>Bacillati</taxon>
        <taxon>Bacillota</taxon>
        <taxon>Bacilli</taxon>
        <taxon>Bacillales</taxon>
        <taxon>Listeriaceae</taxon>
        <taxon>Listeria</taxon>
    </lineage>
</organism>
<name>A0A1S7FRU3_9LIST</name>
<keyword evidence="3" id="KW-1185">Reference proteome</keyword>
<protein>
    <submittedName>
        <fullName evidence="2">Uncharacterized protein</fullName>
    </submittedName>
</protein>
<feature type="region of interest" description="Disordered" evidence="1">
    <location>
        <begin position="1"/>
        <end position="23"/>
    </location>
</feature>
<reference evidence="3" key="1">
    <citation type="submission" date="2015-03" db="EMBL/GenBank/DDBJ databases">
        <authorList>
            <person name="Ferrari E."/>
            <person name="Walter M.C."/>
            <person name="Huptas C."/>
            <person name="Scherer S."/>
            <person name="Mueller-Herbst S."/>
        </authorList>
    </citation>
    <scope>NUCLEOTIDE SEQUENCE [LARGE SCALE GENOMIC DNA]</scope>
    <source>
        <strain evidence="3">LWP01</strain>
    </source>
</reference>
<dbReference type="AlphaFoldDB" id="A0A1S7FRU3"/>
<accession>A0A1S7FRU3</accession>
<dbReference type="Proteomes" id="UP000223060">
    <property type="component" value="Chromosome"/>
</dbReference>
<gene>
    <name evidence="2" type="ORF">UE46_02850</name>
</gene>
<proteinExistence type="predicted"/>
<sequence>MAVEARSPEKRKKPVRSEKAWSGRSENPFLVFAEGVKASRIWLLELDPEAPNTKKHKNLRPQLP</sequence>